<gene>
    <name evidence="1" type="ORF">BECKH772B_GA0070898_101035</name>
    <name evidence="2" type="ORF">BECKH772C_GA0070978_101025</name>
</gene>
<accession>A0A450VD88</accession>
<organism evidence="2">
    <name type="scientific">Candidatus Kentrum eta</name>
    <dbReference type="NCBI Taxonomy" id="2126337"/>
    <lineage>
        <taxon>Bacteria</taxon>
        <taxon>Pseudomonadati</taxon>
        <taxon>Pseudomonadota</taxon>
        <taxon>Gammaproteobacteria</taxon>
        <taxon>Candidatus Kentrum</taxon>
    </lineage>
</organism>
<dbReference type="EMBL" id="CAADFJ010000102">
    <property type="protein sequence ID" value="VFK02769.1"/>
    <property type="molecule type" value="Genomic_DNA"/>
</dbReference>
<dbReference type="EMBL" id="CAADFI010000103">
    <property type="protein sequence ID" value="VFJ97034.1"/>
    <property type="molecule type" value="Genomic_DNA"/>
</dbReference>
<evidence type="ECO:0000313" key="1">
    <source>
        <dbReference type="EMBL" id="VFJ97034.1"/>
    </source>
</evidence>
<proteinExistence type="predicted"/>
<sequence length="80" mass="8870">MIDPDLYGAGYSGLRSCLEIRNLLRQRPNCVLPRCDGGEVRYGAWASCSPLQSLIFAPIAPCGSHNREHRLYDANFQTAS</sequence>
<protein>
    <submittedName>
        <fullName evidence="2">Uncharacterized protein</fullName>
    </submittedName>
</protein>
<reference evidence="2" key="1">
    <citation type="submission" date="2019-02" db="EMBL/GenBank/DDBJ databases">
        <authorList>
            <person name="Gruber-Vodicka R. H."/>
            <person name="Seah K. B. B."/>
        </authorList>
    </citation>
    <scope>NUCLEOTIDE SEQUENCE</scope>
    <source>
        <strain evidence="2">BECK_SA2B12</strain>
        <strain evidence="1">BECK_SA2B20</strain>
    </source>
</reference>
<dbReference type="AlphaFoldDB" id="A0A450VD88"/>
<evidence type="ECO:0000313" key="2">
    <source>
        <dbReference type="EMBL" id="VFK02769.1"/>
    </source>
</evidence>
<name>A0A450VD88_9GAMM</name>